<feature type="domain" description="UspA" evidence="2">
    <location>
        <begin position="1"/>
        <end position="148"/>
    </location>
</feature>
<name>A0ABU8VJ11_9BURK</name>
<dbReference type="EMBL" id="JBBKZU010000008">
    <property type="protein sequence ID" value="MEJ8813286.1"/>
    <property type="molecule type" value="Genomic_DNA"/>
</dbReference>
<dbReference type="CDD" id="cd00293">
    <property type="entry name" value="USP-like"/>
    <property type="match status" value="1"/>
</dbReference>
<dbReference type="RefSeq" id="WP_340358523.1">
    <property type="nucleotide sequence ID" value="NZ_JBBKZU010000008.1"/>
</dbReference>
<dbReference type="InterPro" id="IPR014729">
    <property type="entry name" value="Rossmann-like_a/b/a_fold"/>
</dbReference>
<evidence type="ECO:0000313" key="4">
    <source>
        <dbReference type="Proteomes" id="UP001365846"/>
    </source>
</evidence>
<evidence type="ECO:0000256" key="1">
    <source>
        <dbReference type="ARBA" id="ARBA00008791"/>
    </source>
</evidence>
<dbReference type="InterPro" id="IPR006016">
    <property type="entry name" value="UspA"/>
</dbReference>
<sequence>MYERILVATDGSELSELAVNSAIDLALLTQAELVAVKVVHHYPASYFEGSIMLSQSEVSHLREQADSEAQRVVDAVKEKAASRGVKSARAIVMQAELISEAIIEAARVHHCDLIVMASHGRRGIKRLLMGSETLHVLTHSHTPVLVLR</sequence>
<dbReference type="PANTHER" id="PTHR46268">
    <property type="entry name" value="STRESS RESPONSE PROTEIN NHAX"/>
    <property type="match status" value="1"/>
</dbReference>
<gene>
    <name evidence="3" type="ORF">WKW77_19520</name>
</gene>
<comment type="caution">
    <text evidence="3">The sequence shown here is derived from an EMBL/GenBank/DDBJ whole genome shotgun (WGS) entry which is preliminary data.</text>
</comment>
<dbReference type="Pfam" id="PF00582">
    <property type="entry name" value="Usp"/>
    <property type="match status" value="1"/>
</dbReference>
<dbReference type="SUPFAM" id="SSF52402">
    <property type="entry name" value="Adenine nucleotide alpha hydrolases-like"/>
    <property type="match status" value="1"/>
</dbReference>
<dbReference type="PRINTS" id="PR01438">
    <property type="entry name" value="UNVRSLSTRESS"/>
</dbReference>
<dbReference type="PANTHER" id="PTHR46268:SF15">
    <property type="entry name" value="UNIVERSAL STRESS PROTEIN HP_0031"/>
    <property type="match status" value="1"/>
</dbReference>
<proteinExistence type="inferred from homology"/>
<dbReference type="Gene3D" id="3.40.50.620">
    <property type="entry name" value="HUPs"/>
    <property type="match status" value="1"/>
</dbReference>
<comment type="similarity">
    <text evidence="1">Belongs to the universal stress protein A family.</text>
</comment>
<evidence type="ECO:0000259" key="2">
    <source>
        <dbReference type="Pfam" id="PF00582"/>
    </source>
</evidence>
<reference evidence="3 4" key="1">
    <citation type="submission" date="2024-03" db="EMBL/GenBank/DDBJ databases">
        <title>Novel species of the genus Variovorax.</title>
        <authorList>
            <person name="Liu Q."/>
            <person name="Xin Y.-H."/>
        </authorList>
    </citation>
    <scope>NUCLEOTIDE SEQUENCE [LARGE SCALE GENOMIC DNA]</scope>
    <source>
        <strain evidence="3 4">KACC 18899</strain>
    </source>
</reference>
<protein>
    <submittedName>
        <fullName evidence="3">Universal stress protein</fullName>
    </submittedName>
</protein>
<evidence type="ECO:0000313" key="3">
    <source>
        <dbReference type="EMBL" id="MEJ8813286.1"/>
    </source>
</evidence>
<organism evidence="3 4">
    <name type="scientific">Variovorax ureilyticus</name>
    <dbReference type="NCBI Taxonomy" id="1836198"/>
    <lineage>
        <taxon>Bacteria</taxon>
        <taxon>Pseudomonadati</taxon>
        <taxon>Pseudomonadota</taxon>
        <taxon>Betaproteobacteria</taxon>
        <taxon>Burkholderiales</taxon>
        <taxon>Comamonadaceae</taxon>
        <taxon>Variovorax</taxon>
    </lineage>
</organism>
<dbReference type="Proteomes" id="UP001365846">
    <property type="component" value="Unassembled WGS sequence"/>
</dbReference>
<dbReference type="InterPro" id="IPR006015">
    <property type="entry name" value="Universal_stress_UspA"/>
</dbReference>
<accession>A0ABU8VJ11</accession>
<keyword evidence="4" id="KW-1185">Reference proteome</keyword>